<evidence type="ECO:0000313" key="11">
    <source>
        <dbReference type="Proteomes" id="UP000192527"/>
    </source>
</evidence>
<dbReference type="InterPro" id="IPR020617">
    <property type="entry name" value="Thiolase_C"/>
</dbReference>
<comment type="similarity">
    <text evidence="1 7">Belongs to the thiolase-like superfamily. Thiolase family.</text>
</comment>
<feature type="domain" description="Thiolase N-terminal" evidence="8">
    <location>
        <begin position="6"/>
        <end position="264"/>
    </location>
</feature>
<keyword evidence="3 7" id="KW-0808">Transferase</keyword>
<evidence type="ECO:0000259" key="8">
    <source>
        <dbReference type="Pfam" id="PF00108"/>
    </source>
</evidence>
<dbReference type="Pfam" id="PF02803">
    <property type="entry name" value="Thiolase_C"/>
    <property type="match status" value="1"/>
</dbReference>
<evidence type="ECO:0000256" key="1">
    <source>
        <dbReference type="ARBA" id="ARBA00010982"/>
    </source>
</evidence>
<evidence type="ECO:0000256" key="3">
    <source>
        <dbReference type="ARBA" id="ARBA00022679"/>
    </source>
</evidence>
<evidence type="ECO:0000256" key="4">
    <source>
        <dbReference type="ARBA" id="ARBA00023315"/>
    </source>
</evidence>
<dbReference type="EC" id="2.3.1.9" evidence="2"/>
<dbReference type="InterPro" id="IPR020615">
    <property type="entry name" value="Thiolase_acyl_enz_int_AS"/>
</dbReference>
<feature type="active site" description="Acyl-thioester intermediate" evidence="6">
    <location>
        <position position="89"/>
    </location>
</feature>
<feature type="active site" description="Proton acceptor" evidence="6">
    <location>
        <position position="350"/>
    </location>
</feature>
<evidence type="ECO:0000256" key="7">
    <source>
        <dbReference type="RuleBase" id="RU003557"/>
    </source>
</evidence>
<evidence type="ECO:0000256" key="2">
    <source>
        <dbReference type="ARBA" id="ARBA00012705"/>
    </source>
</evidence>
<feature type="active site" description="Proton acceptor" evidence="6">
    <location>
        <position position="380"/>
    </location>
</feature>
<dbReference type="InterPro" id="IPR002155">
    <property type="entry name" value="Thiolase"/>
</dbReference>
<dbReference type="RefSeq" id="WP_085028963.1">
    <property type="nucleotide sequence ID" value="NZ_CP020772.1"/>
</dbReference>
<dbReference type="InterPro" id="IPR016039">
    <property type="entry name" value="Thiolase-like"/>
</dbReference>
<dbReference type="EMBL" id="CP020772">
    <property type="protein sequence ID" value="ARI76484.1"/>
    <property type="molecule type" value="Genomic_DNA"/>
</dbReference>
<dbReference type="PANTHER" id="PTHR18919:SF107">
    <property type="entry name" value="ACETYL-COA ACETYLTRANSFERASE, CYTOSOLIC"/>
    <property type="match status" value="1"/>
</dbReference>
<dbReference type="Proteomes" id="UP000192527">
    <property type="component" value="Chromosome"/>
</dbReference>
<gene>
    <name evidence="10" type="ORF">HM131_06375</name>
</gene>
<dbReference type="PANTHER" id="PTHR18919">
    <property type="entry name" value="ACETYL-COA C-ACYLTRANSFERASE"/>
    <property type="match status" value="1"/>
</dbReference>
<dbReference type="GO" id="GO:0003985">
    <property type="term" value="F:acetyl-CoA C-acetyltransferase activity"/>
    <property type="evidence" value="ECO:0007669"/>
    <property type="project" value="UniProtKB-EC"/>
</dbReference>
<keyword evidence="11" id="KW-1185">Reference proteome</keyword>
<evidence type="ECO:0000256" key="6">
    <source>
        <dbReference type="PIRSR" id="PIRSR000429-1"/>
    </source>
</evidence>
<evidence type="ECO:0000259" key="9">
    <source>
        <dbReference type="Pfam" id="PF02803"/>
    </source>
</evidence>
<name>A0A1W5ZT52_9BACI</name>
<feature type="domain" description="Thiolase C-terminal" evidence="9">
    <location>
        <begin position="272"/>
        <end position="392"/>
    </location>
</feature>
<evidence type="ECO:0000313" key="10">
    <source>
        <dbReference type="EMBL" id="ARI76484.1"/>
    </source>
</evidence>
<sequence>MSERYVIASAVRTPIGRYGGSLKNLSSGHLAAIVMKEAVKRAGLSPEQVDEAIIGEVRQTTESSNVARVAALRADIPESSPAYTINRLCASGMEAVASGVQQIAFDQAEIVVAGGTESMSRSPIYLRNSRFGGDKPVLIDSNTEAGQQPQEIYGPSLGMGVTAENVAERYSISREDQDRFAIESQRRAAHALEMGIFKDEITPVQVQEKKRKVTVDTDEHPRPQTTLDKLASLRPVFRENGTVTAGNACGRNDGATALVVMKESKANDLGITPLVRIVDWAAAGVSPEIMGIGPVPAVQKLLQRTGKSVGNIGLFELNEAFASQSLAVIRQLGLDHEKVNVNGGAIALGHPVGASGARIMTTLIHEMKRREEQHGIATLCAGGGQGMAMMLELI</sequence>
<accession>A0A1W5ZT52</accession>
<dbReference type="KEGG" id="hmn:HM131_06375"/>
<dbReference type="SUPFAM" id="SSF53901">
    <property type="entry name" value="Thiolase-like"/>
    <property type="match status" value="2"/>
</dbReference>
<dbReference type="AlphaFoldDB" id="A0A1W5ZT52"/>
<dbReference type="PROSITE" id="PS00098">
    <property type="entry name" value="THIOLASE_1"/>
    <property type="match status" value="1"/>
</dbReference>
<proteinExistence type="inferred from homology"/>
<dbReference type="OrthoDB" id="9764892at2"/>
<dbReference type="PIRSF" id="PIRSF000429">
    <property type="entry name" value="Ac-CoA_Ac_transf"/>
    <property type="match status" value="1"/>
</dbReference>
<dbReference type="Pfam" id="PF00108">
    <property type="entry name" value="Thiolase_N"/>
    <property type="match status" value="1"/>
</dbReference>
<organism evidence="10 11">
    <name type="scientific">Halobacillus mangrovi</name>
    <dbReference type="NCBI Taxonomy" id="402384"/>
    <lineage>
        <taxon>Bacteria</taxon>
        <taxon>Bacillati</taxon>
        <taxon>Bacillota</taxon>
        <taxon>Bacilli</taxon>
        <taxon>Bacillales</taxon>
        <taxon>Bacillaceae</taxon>
        <taxon>Halobacillus</taxon>
    </lineage>
</organism>
<dbReference type="InterPro" id="IPR020616">
    <property type="entry name" value="Thiolase_N"/>
</dbReference>
<dbReference type="FunFam" id="3.40.47.10:FF:000010">
    <property type="entry name" value="Acetyl-CoA acetyltransferase (Thiolase)"/>
    <property type="match status" value="1"/>
</dbReference>
<dbReference type="PROSITE" id="PS00737">
    <property type="entry name" value="THIOLASE_2"/>
    <property type="match status" value="1"/>
</dbReference>
<evidence type="ECO:0000256" key="5">
    <source>
        <dbReference type="ARBA" id="ARBA00030755"/>
    </source>
</evidence>
<dbReference type="InterPro" id="IPR020610">
    <property type="entry name" value="Thiolase_AS"/>
</dbReference>
<reference evidence="10 11" key="1">
    <citation type="submission" date="2017-04" db="EMBL/GenBank/DDBJ databases">
        <title>The whole genome sequencing and assembly of Halobacillus mangrovi strain.</title>
        <authorList>
            <person name="Lee S.-J."/>
            <person name="Park M.-K."/>
            <person name="Kim J.-Y."/>
            <person name="Lee Y.-J."/>
            <person name="Yi H."/>
            <person name="Bahn Y.-S."/>
            <person name="Kim J.F."/>
            <person name="Lee D.-W."/>
        </authorList>
    </citation>
    <scope>NUCLEOTIDE SEQUENCE [LARGE SCALE GENOMIC DNA]</scope>
    <source>
        <strain evidence="10 11">KTB 131</strain>
    </source>
</reference>
<keyword evidence="4 7" id="KW-0012">Acyltransferase</keyword>
<dbReference type="CDD" id="cd00751">
    <property type="entry name" value="thiolase"/>
    <property type="match status" value="1"/>
</dbReference>
<dbReference type="PROSITE" id="PS00099">
    <property type="entry name" value="THIOLASE_3"/>
    <property type="match status" value="1"/>
</dbReference>
<dbReference type="STRING" id="402384.HM131_06375"/>
<dbReference type="InterPro" id="IPR020613">
    <property type="entry name" value="Thiolase_CS"/>
</dbReference>
<protein>
    <recommendedName>
        <fullName evidence="2">acetyl-CoA C-acetyltransferase</fullName>
        <ecNumber evidence="2">2.3.1.9</ecNumber>
    </recommendedName>
    <alternativeName>
        <fullName evidence="5">Acetoacetyl-CoA thiolase</fullName>
    </alternativeName>
</protein>
<dbReference type="NCBIfam" id="TIGR01930">
    <property type="entry name" value="AcCoA-C-Actrans"/>
    <property type="match status" value="1"/>
</dbReference>
<dbReference type="Gene3D" id="3.40.47.10">
    <property type="match status" value="2"/>
</dbReference>